<feature type="compositionally biased region" description="Basic and acidic residues" evidence="1">
    <location>
        <begin position="15"/>
        <end position="24"/>
    </location>
</feature>
<reference evidence="2" key="1">
    <citation type="journal article" date="2015" name="Nature">
        <title>Complex archaea that bridge the gap between prokaryotes and eukaryotes.</title>
        <authorList>
            <person name="Spang A."/>
            <person name="Saw J.H."/>
            <person name="Jorgensen S.L."/>
            <person name="Zaremba-Niedzwiedzka K."/>
            <person name="Martijn J."/>
            <person name="Lind A.E."/>
            <person name="van Eijk R."/>
            <person name="Schleper C."/>
            <person name="Guy L."/>
            <person name="Ettema T.J."/>
        </authorList>
    </citation>
    <scope>NUCLEOTIDE SEQUENCE</scope>
</reference>
<protein>
    <submittedName>
        <fullName evidence="2">Uncharacterized protein</fullName>
    </submittedName>
</protein>
<dbReference type="EMBL" id="LAZR01057627">
    <property type="protein sequence ID" value="KKK71667.1"/>
    <property type="molecule type" value="Genomic_DNA"/>
</dbReference>
<proteinExistence type="predicted"/>
<comment type="caution">
    <text evidence="2">The sequence shown here is derived from an EMBL/GenBank/DDBJ whole genome shotgun (WGS) entry which is preliminary data.</text>
</comment>
<feature type="compositionally biased region" description="Basic and acidic residues" evidence="1">
    <location>
        <begin position="32"/>
        <end position="49"/>
    </location>
</feature>
<dbReference type="AlphaFoldDB" id="A0A0F8XRH0"/>
<name>A0A0F8XRH0_9ZZZZ</name>
<evidence type="ECO:0000256" key="1">
    <source>
        <dbReference type="SAM" id="MobiDB-lite"/>
    </source>
</evidence>
<sequence length="123" mass="14428">MTLEREEGVEEPDDSTSHEIEPRFDPSYIKDGPLRERVSRDFQRQHDRGYNAAQKKTRDQARERVDQLTQKVADLEQRLGGEDDFATEMQPDDEPASKVITEFEDVLRDFPNVEDNKVEELYI</sequence>
<feature type="non-terminal residue" evidence="2">
    <location>
        <position position="123"/>
    </location>
</feature>
<evidence type="ECO:0000313" key="2">
    <source>
        <dbReference type="EMBL" id="KKK71667.1"/>
    </source>
</evidence>
<accession>A0A0F8XRH0</accession>
<gene>
    <name evidence="2" type="ORF">LCGC14_2911630</name>
</gene>
<organism evidence="2">
    <name type="scientific">marine sediment metagenome</name>
    <dbReference type="NCBI Taxonomy" id="412755"/>
    <lineage>
        <taxon>unclassified sequences</taxon>
        <taxon>metagenomes</taxon>
        <taxon>ecological metagenomes</taxon>
    </lineage>
</organism>
<feature type="region of interest" description="Disordered" evidence="1">
    <location>
        <begin position="1"/>
        <end position="63"/>
    </location>
</feature>